<evidence type="ECO:0000259" key="9">
    <source>
        <dbReference type="Pfam" id="PF03600"/>
    </source>
</evidence>
<comment type="caution">
    <text evidence="10">The sequence shown here is derived from an EMBL/GenBank/DDBJ whole genome shotgun (WGS) entry which is preliminary data.</text>
</comment>
<dbReference type="EMBL" id="BSDY01000008">
    <property type="protein sequence ID" value="GLI56396.1"/>
    <property type="molecule type" value="Genomic_DNA"/>
</dbReference>
<proteinExistence type="inferred from homology"/>
<feature type="transmembrane region" description="Helical" evidence="8">
    <location>
        <begin position="324"/>
        <end position="354"/>
    </location>
</feature>
<keyword evidence="11" id="KW-1185">Reference proteome</keyword>
<feature type="transmembrane region" description="Helical" evidence="8">
    <location>
        <begin position="138"/>
        <end position="161"/>
    </location>
</feature>
<feature type="transmembrane region" description="Helical" evidence="8">
    <location>
        <begin position="213"/>
        <end position="229"/>
    </location>
</feature>
<evidence type="ECO:0000256" key="8">
    <source>
        <dbReference type="SAM" id="Phobius"/>
    </source>
</evidence>
<keyword evidence="3" id="KW-0813">Transport</keyword>
<name>A0A9W6GM87_9FUSO</name>
<dbReference type="PRINTS" id="PR00758">
    <property type="entry name" value="ARSENICPUMP"/>
</dbReference>
<gene>
    <name evidence="10" type="ORF">PM10SUCC1_19100</name>
</gene>
<dbReference type="GO" id="GO:0005886">
    <property type="term" value="C:plasma membrane"/>
    <property type="evidence" value="ECO:0007669"/>
    <property type="project" value="UniProtKB-SubCell"/>
</dbReference>
<dbReference type="InterPro" id="IPR051475">
    <property type="entry name" value="Diverse_Ion_Transporter"/>
</dbReference>
<keyword evidence="6 8" id="KW-1133">Transmembrane helix</keyword>
<dbReference type="GO" id="GO:0015105">
    <property type="term" value="F:arsenite transmembrane transporter activity"/>
    <property type="evidence" value="ECO:0007669"/>
    <property type="project" value="InterPro"/>
</dbReference>
<dbReference type="CDD" id="cd01116">
    <property type="entry name" value="P_permease"/>
    <property type="match status" value="1"/>
</dbReference>
<feature type="transmembrane region" description="Helical" evidence="8">
    <location>
        <begin position="189"/>
        <end position="207"/>
    </location>
</feature>
<evidence type="ECO:0000256" key="7">
    <source>
        <dbReference type="ARBA" id="ARBA00023136"/>
    </source>
</evidence>
<evidence type="ECO:0000256" key="2">
    <source>
        <dbReference type="ARBA" id="ARBA00009843"/>
    </source>
</evidence>
<feature type="domain" description="Citrate transporter-like" evidence="9">
    <location>
        <begin position="2"/>
        <end position="332"/>
    </location>
</feature>
<evidence type="ECO:0000256" key="5">
    <source>
        <dbReference type="ARBA" id="ARBA00022692"/>
    </source>
</evidence>
<evidence type="ECO:0000256" key="1">
    <source>
        <dbReference type="ARBA" id="ARBA00004651"/>
    </source>
</evidence>
<keyword evidence="5 8" id="KW-0812">Transmembrane</keyword>
<evidence type="ECO:0000313" key="11">
    <source>
        <dbReference type="Proteomes" id="UP001144471"/>
    </source>
</evidence>
<dbReference type="InterPro" id="IPR000802">
    <property type="entry name" value="Arsenical_pump_ArsB"/>
</dbReference>
<dbReference type="Proteomes" id="UP001144471">
    <property type="component" value="Unassembled WGS sequence"/>
</dbReference>
<evidence type="ECO:0000256" key="3">
    <source>
        <dbReference type="ARBA" id="ARBA00022448"/>
    </source>
</evidence>
<dbReference type="Pfam" id="PF03600">
    <property type="entry name" value="CitMHS"/>
    <property type="match status" value="1"/>
</dbReference>
<keyword evidence="7 8" id="KW-0472">Membrane</keyword>
<comment type="subcellular location">
    <subcellularLocation>
        <location evidence="1">Cell membrane</location>
        <topology evidence="1">Multi-pass membrane protein</topology>
    </subcellularLocation>
</comment>
<comment type="similarity">
    <text evidence="2">Belongs to the CitM (TC 2.A.11) transporter family.</text>
</comment>
<dbReference type="InterPro" id="IPR004680">
    <property type="entry name" value="Cit_transptr-like_dom"/>
</dbReference>
<accession>A0A9W6GM87</accession>
<feature type="transmembrane region" description="Helical" evidence="8">
    <location>
        <begin position="58"/>
        <end position="91"/>
    </location>
</feature>
<feature type="transmembrane region" description="Helical" evidence="8">
    <location>
        <begin position="22"/>
        <end position="46"/>
    </location>
</feature>
<keyword evidence="4" id="KW-1003">Cell membrane</keyword>
<protein>
    <submittedName>
        <fullName evidence="10">Membrane protein</fullName>
    </submittedName>
</protein>
<dbReference type="PANTHER" id="PTHR43568:SF1">
    <property type="entry name" value="P PROTEIN"/>
    <property type="match status" value="1"/>
</dbReference>
<evidence type="ECO:0000256" key="6">
    <source>
        <dbReference type="ARBA" id="ARBA00022989"/>
    </source>
</evidence>
<evidence type="ECO:0000256" key="4">
    <source>
        <dbReference type="ARBA" id="ARBA00022475"/>
    </source>
</evidence>
<feature type="transmembrane region" description="Helical" evidence="8">
    <location>
        <begin position="279"/>
        <end position="304"/>
    </location>
</feature>
<dbReference type="AlphaFoldDB" id="A0A9W6GM87"/>
<sequence>MALAGIIHEEHALEAIADRLEIIFLLVGMMIVVHLISETGVFQWFAVKVAQLVRGEPFALIVLLSIVTAVCSAFLDNVTTILLMAPISILLANQLKLNPFPFIMTEIMAANIGGSATLIGDPTQLIIGNEGDLGFNDFLFNTAPLSIVALICLIVTVYLLYGKKLEVSRDLKARIMELDASRSLKNMTLLKQSGSIFILIIVGFLMNNFIHKGLMVISLSGAIYLCIIAKKKPEEIFKHVEWDTLFFFVGLFMMVKGVEEVHFIDIIGNKLIDITAGNFNLAVMVVTWVSALFTSIIGNVANAATVSKIIHVMSPAFEGLNTQAFWWALSLGSCLGGNATILASATNVVAVGAATKAGCKISFVDFLKFGLIVTIQSLVLASAYIWLRYL</sequence>
<reference evidence="10" key="1">
    <citation type="submission" date="2022-12" db="EMBL/GenBank/DDBJ databases">
        <title>Reference genome sequencing for broad-spectrum identification of bacterial and archaeal isolates by mass spectrometry.</title>
        <authorList>
            <person name="Sekiguchi Y."/>
            <person name="Tourlousse D.M."/>
        </authorList>
    </citation>
    <scope>NUCLEOTIDE SEQUENCE</scope>
    <source>
        <strain evidence="10">10succ1</strain>
    </source>
</reference>
<organism evidence="10 11">
    <name type="scientific">Propionigenium maris DSM 9537</name>
    <dbReference type="NCBI Taxonomy" id="1123000"/>
    <lineage>
        <taxon>Bacteria</taxon>
        <taxon>Fusobacteriati</taxon>
        <taxon>Fusobacteriota</taxon>
        <taxon>Fusobacteriia</taxon>
        <taxon>Fusobacteriales</taxon>
        <taxon>Fusobacteriaceae</taxon>
        <taxon>Propionigenium</taxon>
    </lineage>
</organism>
<evidence type="ECO:0000313" key="10">
    <source>
        <dbReference type="EMBL" id="GLI56396.1"/>
    </source>
</evidence>
<dbReference type="PANTHER" id="PTHR43568">
    <property type="entry name" value="P PROTEIN"/>
    <property type="match status" value="1"/>
</dbReference>
<feature type="transmembrane region" description="Helical" evidence="8">
    <location>
        <begin position="366"/>
        <end position="387"/>
    </location>
</feature>